<proteinExistence type="predicted"/>
<sequence length="46" mass="5125">MSITKSKYSVAVAISESGKKIYLSERDIEQGIDSQLDMQGYKIEAL</sequence>
<gene>
    <name evidence="1" type="ORF">cd4_086</name>
</gene>
<evidence type="ECO:0000313" key="2">
    <source>
        <dbReference type="Proteomes" id="UP000828872"/>
    </source>
</evidence>
<keyword evidence="2" id="KW-1185">Reference proteome</keyword>
<protein>
    <submittedName>
        <fullName evidence="1">Uncharacterized protein</fullName>
    </submittedName>
</protein>
<accession>A0AAE9IK47</accession>
<dbReference type="EMBL" id="MZ399596">
    <property type="protein sequence ID" value="URQ01401.1"/>
    <property type="molecule type" value="Genomic_DNA"/>
</dbReference>
<evidence type="ECO:0000313" key="1">
    <source>
        <dbReference type="EMBL" id="URQ01401.1"/>
    </source>
</evidence>
<name>A0AAE9IK47_9CAUD</name>
<dbReference type="Proteomes" id="UP000828872">
    <property type="component" value="Segment"/>
</dbReference>
<reference evidence="1 2" key="1">
    <citation type="journal article" date="2021" name="Microbiol. Resour. Announc.">
        <title>Genome Sequences of Bacteriophages cd2, cd3, and cd4, which Specifically Target Carnobacterium divergens.</title>
        <authorList>
            <person name="Zhang P."/>
            <person name="Britton A.P."/>
            <person name="Visser K.A."/>
            <person name="Welke C.A."/>
            <person name="Wassink H."/>
            <person name="Prins E."/>
            <person name="Yang X."/>
            <person name="Martin-Visscher L.A."/>
        </authorList>
    </citation>
    <scope>NUCLEOTIDE SEQUENCE [LARGE SCALE GENOMIC DNA]</scope>
    <source>
        <strain evidence="2">cd4</strain>
    </source>
</reference>
<organism evidence="1 2">
    <name type="scientific">Carnobacterium phage cd4</name>
    <dbReference type="NCBI Taxonomy" id="2849246"/>
    <lineage>
        <taxon>Viruses</taxon>
        <taxon>Duplodnaviria</taxon>
        <taxon>Heunggongvirae</taxon>
        <taxon>Uroviricota</taxon>
        <taxon>Caudoviricetes</taxon>
        <taxon>Carnodivirus</taxon>
        <taxon>Carnodivirus cd4-like</taxon>
    </lineage>
</organism>